<dbReference type="EMBL" id="UOGE01000063">
    <property type="protein sequence ID" value="VAX21134.1"/>
    <property type="molecule type" value="Genomic_DNA"/>
</dbReference>
<dbReference type="AlphaFoldDB" id="A0A3B1CAV8"/>
<evidence type="ECO:0000256" key="1">
    <source>
        <dbReference type="SAM" id="MobiDB-lite"/>
    </source>
</evidence>
<feature type="compositionally biased region" description="Polar residues" evidence="1">
    <location>
        <begin position="9"/>
        <end position="26"/>
    </location>
</feature>
<protein>
    <submittedName>
        <fullName evidence="2">Uncharacterized protein</fullName>
    </submittedName>
</protein>
<name>A0A3B1CAV8_9ZZZZ</name>
<sequence>MKNIENKITEYQTGSEANTMSNQESFDSPPAGSKIIERRFIRKNLLPELRRYVSRSGRAQALTVKNRGEL</sequence>
<accession>A0A3B1CAV8</accession>
<evidence type="ECO:0000313" key="2">
    <source>
        <dbReference type="EMBL" id="VAX21134.1"/>
    </source>
</evidence>
<reference evidence="2" key="1">
    <citation type="submission" date="2018-06" db="EMBL/GenBank/DDBJ databases">
        <authorList>
            <person name="Zhirakovskaya E."/>
        </authorList>
    </citation>
    <scope>NUCLEOTIDE SEQUENCE</scope>
</reference>
<organism evidence="2">
    <name type="scientific">hydrothermal vent metagenome</name>
    <dbReference type="NCBI Taxonomy" id="652676"/>
    <lineage>
        <taxon>unclassified sequences</taxon>
        <taxon>metagenomes</taxon>
        <taxon>ecological metagenomes</taxon>
    </lineage>
</organism>
<gene>
    <name evidence="2" type="ORF">MNBD_NITROSPINAE02-509</name>
</gene>
<proteinExistence type="predicted"/>
<feature type="region of interest" description="Disordered" evidence="1">
    <location>
        <begin position="1"/>
        <end position="31"/>
    </location>
</feature>